<accession>A0A4Z1T5D8</accession>
<dbReference type="EMBL" id="VDLU01000003">
    <property type="protein sequence ID" value="TNJ27681.1"/>
    <property type="molecule type" value="Genomic_DNA"/>
</dbReference>
<comment type="caution">
    <text evidence="2">The sequence shown here is derived from an EMBL/GenBank/DDBJ whole genome shotgun (WGS) entry which is preliminary data.</text>
</comment>
<evidence type="ECO:0000256" key="1">
    <source>
        <dbReference type="SAM" id="Phobius"/>
    </source>
</evidence>
<dbReference type="AlphaFoldDB" id="A0A4Z1T5D8"/>
<keyword evidence="1" id="KW-0812">Transmembrane</keyword>
<sequence length="904" mass="96883">MLVAMALTWGCEHLEEWGSELRAGGCYGCPSGDEDVVHVVGHVYVICPLPTNYPRLVGRRPYELSIYSDTELKNLIYDIRGNDISMFLTNGTESQVLTVWMYGTVLEVSTDTLDVVILAKAEDLTYSLAATVQGLLHLKIGTIVCNTNVIHATGVVLEGATLILDKSLLSVSNLTMLNGTLVGDLIVVDTCRLHTSNLMGTSIEVRNYVVGDASSTVQAQKMGRFCNIDHAGQLLGNTLVLYSKINLSETSKVKSNRILLFGNVSLDGQLAGTTIHAKGDSPFGFFNIGKTGQLLSSALNMSNYDVVQFLTTDALRIDTLAISKVRLLESTTPLILGSATLDTEQATLHAPVDAVELYCRGMRHSFLEGLSVAGGDISHVTTFTCRNIRVKYVPSPVRRFLNVGVLDILTHVSEISEWDRCIGVIANTSATDSEIDECVTSLTTQQGTVRVDEKADLRLCQLSADVVLNFGAIHNEGCEEYDGPRILSVHNAYLTGQRAIQYTVNLRFSPHQDDCRNATQLAFLRLGSPIVIASFSVETGIMAVHVGSESPAFIHNLEASTGLLVDSGAHFRGLISVHAGPNILVRATVIDGYLLLNTTTAAQSTLGFLVAERMSSGTQTLNLSGSVLLNTESLYQIGFYAIADTIYLGSLTLLGPHATLRGINCCGGSNVHFGGCSTGIPRPQQAFSISNHPRRISIASGYPGDSCEMATGGSAGGSAYIQARKHLHLTGNIIANGIQGEMVIRPEGVYCGGAGSGGNIQIVAEVLHATSPIEIRASGGTCPKACRDEALTTGGASGGSVELRYRRLVGMNHPIIYTDDGECGEYGARSTVVQCPPLFDVVDAGLRCMPSWISCILIITIFSIGISAVSYAAFFFMPHCRRSRCRLETFSISDETLAALLMNN</sequence>
<evidence type="ECO:0000313" key="3">
    <source>
        <dbReference type="Proteomes" id="UP000315496"/>
    </source>
</evidence>
<evidence type="ECO:0000313" key="2">
    <source>
        <dbReference type="EMBL" id="TNJ27681.1"/>
    </source>
</evidence>
<name>A0A4Z1T5D8_GIAMU</name>
<keyword evidence="1" id="KW-0472">Membrane</keyword>
<dbReference type="Proteomes" id="UP000315496">
    <property type="component" value="Chromosome 3"/>
</dbReference>
<dbReference type="OrthoDB" id="10255913at2759"/>
<gene>
    <name evidence="2" type="ORF">GMRT_23280</name>
</gene>
<proteinExistence type="predicted"/>
<feature type="transmembrane region" description="Helical" evidence="1">
    <location>
        <begin position="851"/>
        <end position="876"/>
    </location>
</feature>
<protein>
    <submittedName>
        <fullName evidence="2">Uncharacterized protein</fullName>
    </submittedName>
</protein>
<organism evidence="2 3">
    <name type="scientific">Giardia muris</name>
    <dbReference type="NCBI Taxonomy" id="5742"/>
    <lineage>
        <taxon>Eukaryota</taxon>
        <taxon>Metamonada</taxon>
        <taxon>Diplomonadida</taxon>
        <taxon>Hexamitidae</taxon>
        <taxon>Giardiinae</taxon>
        <taxon>Giardia</taxon>
    </lineage>
</organism>
<keyword evidence="1" id="KW-1133">Transmembrane helix</keyword>
<keyword evidence="3" id="KW-1185">Reference proteome</keyword>
<dbReference type="VEuPathDB" id="GiardiaDB:GMRT_23280"/>
<reference evidence="2 3" key="1">
    <citation type="submission" date="2019-05" db="EMBL/GenBank/DDBJ databases">
        <title>The compact genome of Giardia muris reveals important steps in the evolution of intestinal protozoan parasites.</title>
        <authorList>
            <person name="Xu F."/>
            <person name="Jimenez-Gonzalez A."/>
            <person name="Einarsson E."/>
            <person name="Astvaldsson A."/>
            <person name="Peirasmaki D."/>
            <person name="Eckmann L."/>
            <person name="Andersson J.O."/>
            <person name="Svard S.G."/>
            <person name="Jerlstrom-Hultqvist J."/>
        </authorList>
    </citation>
    <scope>NUCLEOTIDE SEQUENCE [LARGE SCALE GENOMIC DNA]</scope>
    <source>
        <strain evidence="2 3">Roberts-Thomson</strain>
    </source>
</reference>